<name>A0A370XEM2_9GAMM</name>
<feature type="signal peptide" evidence="1">
    <location>
        <begin position="1"/>
        <end position="22"/>
    </location>
</feature>
<dbReference type="InterPro" id="IPR045500">
    <property type="entry name" value="DUF6491"/>
</dbReference>
<gene>
    <name evidence="2" type="ORF">DWU99_05780</name>
</gene>
<evidence type="ECO:0000313" key="2">
    <source>
        <dbReference type="EMBL" id="RDS86737.1"/>
    </source>
</evidence>
<keyword evidence="3" id="KW-1185">Reference proteome</keyword>
<dbReference type="OrthoDB" id="5954118at2"/>
<dbReference type="Proteomes" id="UP000255334">
    <property type="component" value="Unassembled WGS sequence"/>
</dbReference>
<comment type="caution">
    <text evidence="2">The sequence shown here is derived from an EMBL/GenBank/DDBJ whole genome shotgun (WGS) entry which is preliminary data.</text>
</comment>
<dbReference type="Pfam" id="PF20101">
    <property type="entry name" value="DUF6491"/>
    <property type="match status" value="1"/>
</dbReference>
<dbReference type="RefSeq" id="WP_115477007.1">
    <property type="nucleotide sequence ID" value="NZ_QRBF01000001.1"/>
</dbReference>
<accession>A0A370XEM2</accession>
<evidence type="ECO:0000256" key="1">
    <source>
        <dbReference type="SAM" id="SignalP"/>
    </source>
</evidence>
<dbReference type="AlphaFoldDB" id="A0A370XEM2"/>
<keyword evidence="1" id="KW-0732">Signal</keyword>
<feature type="chain" id="PRO_5016597704" evidence="1">
    <location>
        <begin position="23"/>
        <end position="156"/>
    </location>
</feature>
<organism evidence="2 3">
    <name type="scientific">Dyella psychrodurans</name>
    <dbReference type="NCBI Taxonomy" id="1927960"/>
    <lineage>
        <taxon>Bacteria</taxon>
        <taxon>Pseudomonadati</taxon>
        <taxon>Pseudomonadota</taxon>
        <taxon>Gammaproteobacteria</taxon>
        <taxon>Lysobacterales</taxon>
        <taxon>Rhodanobacteraceae</taxon>
        <taxon>Dyella</taxon>
    </lineage>
</organism>
<evidence type="ECO:0000313" key="3">
    <source>
        <dbReference type="Proteomes" id="UP000255334"/>
    </source>
</evidence>
<sequence>MKPVISVLLAFALASGIGPVLAQSQPAPPQSAPVARNILPFRDCIRTDQINEWHIVDTKTVIVRTGPYQRYLVNLQADCQWLGVGYPSISFIPNNSEKAMGYRICGQVGEKVRNRIQPPCGIQSVSLISEAQFNSYRAQAKYHSVRTQQPANNQKP</sequence>
<protein>
    <submittedName>
        <fullName evidence="2">Uncharacterized protein</fullName>
    </submittedName>
</protein>
<dbReference type="EMBL" id="QRBF01000001">
    <property type="protein sequence ID" value="RDS86737.1"/>
    <property type="molecule type" value="Genomic_DNA"/>
</dbReference>
<proteinExistence type="predicted"/>
<reference evidence="2 3" key="1">
    <citation type="submission" date="2018-07" db="EMBL/GenBank/DDBJ databases">
        <title>Dyella monticola sp. nov. and Dyella psychrodurans sp. nov. isolated from monsoon evergreen broad-leaved forest soil of Dinghu Mountain, China.</title>
        <authorList>
            <person name="Gao Z."/>
            <person name="Qiu L."/>
        </authorList>
    </citation>
    <scope>NUCLEOTIDE SEQUENCE [LARGE SCALE GENOMIC DNA]</scope>
    <source>
        <strain evidence="2 3">4MSK11</strain>
    </source>
</reference>